<evidence type="ECO:0000259" key="2">
    <source>
        <dbReference type="Pfam" id="PF19783"/>
    </source>
</evidence>
<feature type="domain" description="DUF6268" evidence="2">
    <location>
        <begin position="67"/>
        <end position="280"/>
    </location>
</feature>
<evidence type="ECO:0000313" key="3">
    <source>
        <dbReference type="EMBL" id="MCV9928505.1"/>
    </source>
</evidence>
<dbReference type="Pfam" id="PF19783">
    <property type="entry name" value="DUF6268"/>
    <property type="match status" value="1"/>
</dbReference>
<comment type="caution">
    <text evidence="3">The sequence shown here is derived from an EMBL/GenBank/DDBJ whole genome shotgun (WGS) entry which is preliminary data.</text>
</comment>
<evidence type="ECO:0000313" key="4">
    <source>
        <dbReference type="Proteomes" id="UP001151079"/>
    </source>
</evidence>
<proteinExistence type="predicted"/>
<evidence type="ECO:0000256" key="1">
    <source>
        <dbReference type="SAM" id="SignalP"/>
    </source>
</evidence>
<organism evidence="3 4">
    <name type="scientific">Flavobacterium shii</name>
    <dbReference type="NCBI Taxonomy" id="2987687"/>
    <lineage>
        <taxon>Bacteria</taxon>
        <taxon>Pseudomonadati</taxon>
        <taxon>Bacteroidota</taxon>
        <taxon>Flavobacteriia</taxon>
        <taxon>Flavobacteriales</taxon>
        <taxon>Flavobacteriaceae</taxon>
        <taxon>Flavobacterium</taxon>
    </lineage>
</organism>
<accession>A0A9X2ZDC7</accession>
<reference evidence="3" key="1">
    <citation type="submission" date="2022-10" db="EMBL/GenBank/DDBJ databases">
        <title>Two novel species of Flavobacterium.</title>
        <authorList>
            <person name="Liu Q."/>
            <person name="Xin Y.-H."/>
        </authorList>
    </citation>
    <scope>NUCLEOTIDE SEQUENCE</scope>
    <source>
        <strain evidence="3">LS1R49</strain>
    </source>
</reference>
<feature type="signal peptide" evidence="1">
    <location>
        <begin position="1"/>
        <end position="20"/>
    </location>
</feature>
<dbReference type="Proteomes" id="UP001151079">
    <property type="component" value="Unassembled WGS sequence"/>
</dbReference>
<dbReference type="EMBL" id="JAOZEW010000012">
    <property type="protein sequence ID" value="MCV9928505.1"/>
    <property type="molecule type" value="Genomic_DNA"/>
</dbReference>
<keyword evidence="4" id="KW-1185">Reference proteome</keyword>
<name>A0A9X2ZDC7_9FLAO</name>
<keyword evidence="1" id="KW-0732">Signal</keyword>
<sequence>MKIKTLISLLFMVPIFTISAQNGLAVDLNISTEPADKITLNETRFGISVFKDISDKNKITNTLQYKNTEAKYDIENYDFKNNYNPYNAIKNTLILSHQLTEKTTVNLEVEPTLNFQKNIGISDLSILGGIEVSRMFNKNSSVTIGVKRTSALGLPQIIPVFSFYHKINSDATMLIGFPNTAFTYSNNERNTFSLTNQFNGDFYNLDNSKYIENNTVTKVSLSKITTALQYERNMDKNWFVNLKAGYDFNKKYQLSNHDDNEVYDFNIGNGYIFNIGIKYKH</sequence>
<gene>
    <name evidence="3" type="ORF">OIU83_12630</name>
</gene>
<dbReference type="InterPro" id="IPR046235">
    <property type="entry name" value="DUF6268"/>
</dbReference>
<dbReference type="AlphaFoldDB" id="A0A9X2ZDC7"/>
<protein>
    <submittedName>
        <fullName evidence="3">DUF6268 family outer membrane beta-barrel protein</fullName>
    </submittedName>
</protein>
<feature type="chain" id="PRO_5040730335" evidence="1">
    <location>
        <begin position="21"/>
        <end position="281"/>
    </location>
</feature>
<dbReference type="RefSeq" id="WP_264206614.1">
    <property type="nucleotide sequence ID" value="NZ_JAOZEW010000012.1"/>
</dbReference>